<gene>
    <name evidence="1" type="ORF">BC643_0758</name>
</gene>
<evidence type="ECO:0000313" key="2">
    <source>
        <dbReference type="Proteomes" id="UP000283387"/>
    </source>
</evidence>
<comment type="caution">
    <text evidence="1">The sequence shown here is derived from an EMBL/GenBank/DDBJ whole genome shotgun (WGS) entry which is preliminary data.</text>
</comment>
<sequence>MTLTNYLVSKKFEELTAKYRFEIVAYTTEHVKFHVLLMNKRKPNRGGLSINFVPRPSNWGGQEMPDMAFTKGSENISSIIFPEPGLPYGYGDIKGTDDALSVILNDDFSICGITTIEIFKRKNIWIELVEVELDHELDFLRKSAFNLIVELKQKAGGFPPAFPFALLSGMSTQIL</sequence>
<accession>A0A419W4P4</accession>
<protein>
    <submittedName>
        <fullName evidence="1">Uncharacterized protein</fullName>
    </submittedName>
</protein>
<dbReference type="RefSeq" id="WP_120271827.1">
    <property type="nucleotide sequence ID" value="NZ_RAPN01000001.1"/>
</dbReference>
<name>A0A419W4P4_9BACT</name>
<reference evidence="1 2" key="1">
    <citation type="submission" date="2018-09" db="EMBL/GenBank/DDBJ databases">
        <title>Genomic Encyclopedia of Archaeal and Bacterial Type Strains, Phase II (KMG-II): from individual species to whole genera.</title>
        <authorList>
            <person name="Goeker M."/>
        </authorList>
    </citation>
    <scope>NUCLEOTIDE SEQUENCE [LARGE SCALE GENOMIC DNA]</scope>
    <source>
        <strain evidence="1 2">DSM 27148</strain>
    </source>
</reference>
<dbReference type="EMBL" id="RAPN01000001">
    <property type="protein sequence ID" value="RKD90419.1"/>
    <property type="molecule type" value="Genomic_DNA"/>
</dbReference>
<dbReference type="Proteomes" id="UP000283387">
    <property type="component" value="Unassembled WGS sequence"/>
</dbReference>
<proteinExistence type="predicted"/>
<evidence type="ECO:0000313" key="1">
    <source>
        <dbReference type="EMBL" id="RKD90419.1"/>
    </source>
</evidence>
<keyword evidence="2" id="KW-1185">Reference proteome</keyword>
<dbReference type="OrthoDB" id="1076078at2"/>
<dbReference type="AlphaFoldDB" id="A0A419W4P4"/>
<organism evidence="1 2">
    <name type="scientific">Mangrovibacterium diazotrophicum</name>
    <dbReference type="NCBI Taxonomy" id="1261403"/>
    <lineage>
        <taxon>Bacteria</taxon>
        <taxon>Pseudomonadati</taxon>
        <taxon>Bacteroidota</taxon>
        <taxon>Bacteroidia</taxon>
        <taxon>Marinilabiliales</taxon>
        <taxon>Prolixibacteraceae</taxon>
        <taxon>Mangrovibacterium</taxon>
    </lineage>
</organism>